<feature type="transmembrane region" description="Helical" evidence="9">
    <location>
        <begin position="101"/>
        <end position="120"/>
    </location>
</feature>
<evidence type="ECO:0000256" key="6">
    <source>
        <dbReference type="ARBA" id="ARBA00023136"/>
    </source>
</evidence>
<dbReference type="InterPro" id="IPR010742">
    <property type="entry name" value="RCAF1"/>
</dbReference>
<keyword evidence="3 9" id="KW-0812">Transmembrane</keyword>
<dbReference type="InterPro" id="IPR019734">
    <property type="entry name" value="TPR_rpt"/>
</dbReference>
<organism evidence="12">
    <name type="scientific">Hymenolepis diminuta</name>
    <name type="common">Rat tapeworm</name>
    <dbReference type="NCBI Taxonomy" id="6216"/>
    <lineage>
        <taxon>Eukaryota</taxon>
        <taxon>Metazoa</taxon>
        <taxon>Spiralia</taxon>
        <taxon>Lophotrochozoa</taxon>
        <taxon>Platyhelminthes</taxon>
        <taxon>Cestoda</taxon>
        <taxon>Eucestoda</taxon>
        <taxon>Cyclophyllidea</taxon>
        <taxon>Hymenolepididae</taxon>
        <taxon>Hymenolepis</taxon>
    </lineage>
</organism>
<feature type="transmembrane region" description="Helical" evidence="9">
    <location>
        <begin position="126"/>
        <end position="149"/>
    </location>
</feature>
<keyword evidence="7" id="KW-0802">TPR repeat</keyword>
<keyword evidence="5 9" id="KW-1133">Transmembrane helix</keyword>
<name>A0A0R3SRQ1_HYMDI</name>
<evidence type="ECO:0000256" key="4">
    <source>
        <dbReference type="ARBA" id="ARBA00022824"/>
    </source>
</evidence>
<feature type="repeat" description="TPR" evidence="7">
    <location>
        <begin position="469"/>
        <end position="502"/>
    </location>
</feature>
<dbReference type="GO" id="GO:0005789">
    <property type="term" value="C:endoplasmic reticulum membrane"/>
    <property type="evidence" value="ECO:0007669"/>
    <property type="project" value="UniProtKB-SubCell"/>
</dbReference>
<proteinExistence type="inferred from homology"/>
<feature type="compositionally biased region" description="Polar residues" evidence="8">
    <location>
        <begin position="264"/>
        <end position="273"/>
    </location>
</feature>
<dbReference type="STRING" id="6216.A0A0R3SRQ1"/>
<dbReference type="GO" id="GO:0005739">
    <property type="term" value="C:mitochondrion"/>
    <property type="evidence" value="ECO:0007669"/>
    <property type="project" value="GOC"/>
</dbReference>
<dbReference type="GO" id="GO:0097250">
    <property type="term" value="P:mitochondrial respirasome assembly"/>
    <property type="evidence" value="ECO:0007669"/>
    <property type="project" value="InterPro"/>
</dbReference>
<comment type="similarity">
    <text evidence="2">Belongs to the EMC6 family.</text>
</comment>
<dbReference type="Pfam" id="PF07019">
    <property type="entry name" value="EMC6"/>
    <property type="match status" value="1"/>
</dbReference>
<dbReference type="SMART" id="SM00028">
    <property type="entry name" value="TPR"/>
    <property type="match status" value="3"/>
</dbReference>
<dbReference type="InterPro" id="IPR011990">
    <property type="entry name" value="TPR-like_helical_dom_sf"/>
</dbReference>
<dbReference type="Gene3D" id="1.25.40.10">
    <property type="entry name" value="Tetratricopeptide repeat domain"/>
    <property type="match status" value="1"/>
</dbReference>
<evidence type="ECO:0000256" key="7">
    <source>
        <dbReference type="PROSITE-ProRule" id="PRU00339"/>
    </source>
</evidence>
<dbReference type="AlphaFoldDB" id="A0A0R3SRQ1"/>
<feature type="transmembrane region" description="Helical" evidence="9">
    <location>
        <begin position="38"/>
        <end position="57"/>
    </location>
</feature>
<dbReference type="PANTHER" id="PTHR12906:SF0">
    <property type="entry name" value="GEL COMPLEX SUBUNIT OPTI"/>
    <property type="match status" value="1"/>
</dbReference>
<dbReference type="InterPro" id="IPR029008">
    <property type="entry name" value="EMC6-like"/>
</dbReference>
<reference evidence="12" key="1">
    <citation type="submission" date="2017-02" db="UniProtKB">
        <authorList>
            <consortium name="WormBaseParasite"/>
        </authorList>
    </citation>
    <scope>IDENTIFICATION</scope>
</reference>
<dbReference type="Proteomes" id="UP000274504">
    <property type="component" value="Unassembled WGS sequence"/>
</dbReference>
<keyword evidence="4" id="KW-0256">Endoplasmic reticulum</keyword>
<accession>A0A0R3SRQ1</accession>
<evidence type="ECO:0000256" key="1">
    <source>
        <dbReference type="ARBA" id="ARBA00004477"/>
    </source>
</evidence>
<protein>
    <submittedName>
        <fullName evidence="12">TPR_REGION domain-containing protein</fullName>
    </submittedName>
</protein>
<dbReference type="PROSITE" id="PS50005">
    <property type="entry name" value="TPR"/>
    <property type="match status" value="1"/>
</dbReference>
<sequence length="532" mass="59786">MRENVKDKKIISNSILGTFRKSITPRSSWADKDEFLDVVYWIRQLVGLLTGIILGIIPITGAYGISLFFAVNCAFVYFYSSTFQIVDEEEFGGYSEIIKEGLMTCFATFLVVWIVIYDTIYGWKYHFSLCTVCILPILKDFFIILTVFFKYGKPFCIKLWKTVSRNRDVKSSILRGISDGCKCWITLTSSGDTPFMISKNAQIEPGKSLKVCFRIGQAPDEDHNLRGVIEKSLMALGLGSSTVLEITPDGQSPVHLTVNLDSFSAPQSFNPTPVNDEEEEKNQPLLENKKDEREEEMKENVENSSNLAWRASYSRLWFARADALKNRGSLLFNALRVTEAFACYSRALQLVTLLGVSFGLADKAQQEEGKKHSCEENFGAVNAEGYFDLDAESPFTVDPDQVELNGELIEKIHFSLLSNMALCQLKADCPSSAAKLCSKALKMAPSDEILLSPDSEECDETRISRKDVEKVLYRRATACLQMEEYEAGIRDTERLLKLDPSNSASSKLSRELILALRAHNTALAKKMKKAFQ</sequence>
<dbReference type="EMBL" id="UYSG01010991">
    <property type="protein sequence ID" value="VDL60192.1"/>
    <property type="molecule type" value="Genomic_DNA"/>
</dbReference>
<evidence type="ECO:0000256" key="3">
    <source>
        <dbReference type="ARBA" id="ARBA00022692"/>
    </source>
</evidence>
<keyword evidence="6 9" id="KW-0472">Membrane</keyword>
<evidence type="ECO:0000256" key="9">
    <source>
        <dbReference type="SAM" id="Phobius"/>
    </source>
</evidence>
<evidence type="ECO:0000313" key="11">
    <source>
        <dbReference type="Proteomes" id="UP000274504"/>
    </source>
</evidence>
<feature type="region of interest" description="Disordered" evidence="8">
    <location>
        <begin position="264"/>
        <end position="300"/>
    </location>
</feature>
<dbReference type="OrthoDB" id="286395at2759"/>
<evidence type="ECO:0000313" key="10">
    <source>
        <dbReference type="EMBL" id="VDL60192.1"/>
    </source>
</evidence>
<evidence type="ECO:0000256" key="8">
    <source>
        <dbReference type="SAM" id="MobiDB-lite"/>
    </source>
</evidence>
<dbReference type="PANTHER" id="PTHR12906">
    <property type="entry name" value="PROTEIN C20ORF24 RAB5-INTERACTING PROTEIN"/>
    <property type="match status" value="1"/>
</dbReference>
<gene>
    <name evidence="10" type="ORF">HDID_LOCUS7874</name>
</gene>
<dbReference type="WBParaSite" id="HDID_0000787601-mRNA-1">
    <property type="protein sequence ID" value="HDID_0000787601-mRNA-1"/>
    <property type="gene ID" value="HDID_0000787601"/>
</dbReference>
<evidence type="ECO:0000256" key="2">
    <source>
        <dbReference type="ARBA" id="ARBA00009436"/>
    </source>
</evidence>
<feature type="compositionally biased region" description="Basic and acidic residues" evidence="8">
    <location>
        <begin position="287"/>
        <end position="300"/>
    </location>
</feature>
<comment type="subcellular location">
    <subcellularLocation>
        <location evidence="1">Endoplasmic reticulum membrane</location>
        <topology evidence="1">Multi-pass membrane protein</topology>
    </subcellularLocation>
</comment>
<reference evidence="10 11" key="2">
    <citation type="submission" date="2018-11" db="EMBL/GenBank/DDBJ databases">
        <authorList>
            <consortium name="Pathogen Informatics"/>
        </authorList>
    </citation>
    <scope>NUCLEOTIDE SEQUENCE [LARGE SCALE GENOMIC DNA]</scope>
</reference>
<dbReference type="SUPFAM" id="SSF48452">
    <property type="entry name" value="TPR-like"/>
    <property type="match status" value="1"/>
</dbReference>
<evidence type="ECO:0000256" key="5">
    <source>
        <dbReference type="ARBA" id="ARBA00022989"/>
    </source>
</evidence>
<evidence type="ECO:0000313" key="12">
    <source>
        <dbReference type="WBParaSite" id="HDID_0000787601-mRNA-1"/>
    </source>
</evidence>